<keyword evidence="7" id="KW-1185">Reference proteome</keyword>
<dbReference type="RefSeq" id="WP_409120079.1">
    <property type="nucleotide sequence ID" value="NZ_JBJVNI010000001.1"/>
</dbReference>
<comment type="caution">
    <text evidence="6">The sequence shown here is derived from an EMBL/GenBank/DDBJ whole genome shotgun (WGS) entry which is preliminary data.</text>
</comment>
<protein>
    <submittedName>
        <fullName evidence="6">Beta-ketoacyl synthase N-terminal-like domain-containing protein</fullName>
    </submittedName>
</protein>
<dbReference type="PANTHER" id="PTHR11712">
    <property type="entry name" value="POLYKETIDE SYNTHASE-RELATED"/>
    <property type="match status" value="1"/>
</dbReference>
<dbReference type="Pfam" id="PF00109">
    <property type="entry name" value="ketoacyl-synt"/>
    <property type="match status" value="1"/>
</dbReference>
<keyword evidence="3" id="KW-0012">Acyltransferase</keyword>
<dbReference type="InterPro" id="IPR016039">
    <property type="entry name" value="Thiolase-like"/>
</dbReference>
<dbReference type="InterPro" id="IPR014031">
    <property type="entry name" value="Ketoacyl_synth_C"/>
</dbReference>
<organism evidence="6 7">
    <name type="scientific">Streptomyces niveiscabiei</name>
    <dbReference type="NCBI Taxonomy" id="164115"/>
    <lineage>
        <taxon>Bacteria</taxon>
        <taxon>Bacillati</taxon>
        <taxon>Actinomycetota</taxon>
        <taxon>Actinomycetes</taxon>
        <taxon>Kitasatosporales</taxon>
        <taxon>Streptomycetaceae</taxon>
        <taxon>Streptomyces</taxon>
    </lineage>
</organism>
<dbReference type="InterPro" id="IPR014030">
    <property type="entry name" value="Ketoacyl_synth_N"/>
</dbReference>
<dbReference type="InterPro" id="IPR000794">
    <property type="entry name" value="Beta-ketoacyl_synthase"/>
</dbReference>
<dbReference type="PANTHER" id="PTHR11712:SF322">
    <property type="entry name" value="POLYKETIDE BETA-KETOACYL SYNTHASE 2-RELATED"/>
    <property type="match status" value="1"/>
</dbReference>
<dbReference type="EMBL" id="JBJVNI010000001">
    <property type="protein sequence ID" value="MFM9607289.1"/>
    <property type="molecule type" value="Genomic_DNA"/>
</dbReference>
<keyword evidence="2 4" id="KW-0808">Transferase</keyword>
<dbReference type="SUPFAM" id="SSF53901">
    <property type="entry name" value="Thiolase-like"/>
    <property type="match status" value="2"/>
</dbReference>
<name>A0ABW9HGV7_9ACTN</name>
<dbReference type="Pfam" id="PF02801">
    <property type="entry name" value="Ketoacyl-synt_C"/>
    <property type="match status" value="1"/>
</dbReference>
<comment type="similarity">
    <text evidence="1 4">Belongs to the thiolase-like superfamily. Beta-ketoacyl-ACP synthases family.</text>
</comment>
<gene>
    <name evidence="6" type="ORF">ACKI18_01030</name>
</gene>
<evidence type="ECO:0000256" key="4">
    <source>
        <dbReference type="RuleBase" id="RU003694"/>
    </source>
</evidence>
<evidence type="ECO:0000256" key="2">
    <source>
        <dbReference type="ARBA" id="ARBA00022679"/>
    </source>
</evidence>
<feature type="domain" description="Ketosynthase family 3 (KS3)" evidence="5">
    <location>
        <begin position="11"/>
        <end position="411"/>
    </location>
</feature>
<accession>A0ABW9HGV7</accession>
<dbReference type="PROSITE" id="PS52004">
    <property type="entry name" value="KS3_2"/>
    <property type="match status" value="1"/>
</dbReference>
<evidence type="ECO:0000256" key="3">
    <source>
        <dbReference type="ARBA" id="ARBA00023315"/>
    </source>
</evidence>
<evidence type="ECO:0000313" key="6">
    <source>
        <dbReference type="EMBL" id="MFM9607289.1"/>
    </source>
</evidence>
<reference evidence="6 7" key="1">
    <citation type="submission" date="2024-12" db="EMBL/GenBank/DDBJ databases">
        <title>Forecasting of Potato common scab and diversities of Pathogenic streptomyces spp. in china.</title>
        <authorList>
            <person name="Handique U."/>
            <person name="Wu J."/>
        </authorList>
    </citation>
    <scope>NUCLEOTIDE SEQUENCE [LARGE SCALE GENOMIC DNA]</scope>
    <source>
        <strain evidence="6 7">ZRIMU1530</strain>
    </source>
</reference>
<dbReference type="Gene3D" id="3.40.47.10">
    <property type="match status" value="2"/>
</dbReference>
<dbReference type="Proteomes" id="UP001631957">
    <property type="component" value="Unassembled WGS sequence"/>
</dbReference>
<evidence type="ECO:0000256" key="1">
    <source>
        <dbReference type="ARBA" id="ARBA00008467"/>
    </source>
</evidence>
<proteinExistence type="inferred from homology"/>
<evidence type="ECO:0000313" key="7">
    <source>
        <dbReference type="Proteomes" id="UP001631957"/>
    </source>
</evidence>
<dbReference type="InterPro" id="IPR020841">
    <property type="entry name" value="PKS_Beta-ketoAc_synthase_dom"/>
</dbReference>
<sequence length="420" mass="43062">MSSGTGERAPARRPVITGIGALAPTGIGAAALWRAACRGRRAIAPLTRYDPRGTPLALAGQIEDFEPHDHLPGAFVAQTDRFTQLALAAARMALDDARLDPAALPPYGVGVVTAACAGGVEFGQREIQRLWSRGPSYVGPYQSIAWFYAASTGQISIRHGLKGPSGVLVTDEAGGLDAVAHAAREIGRGAHAMLAGGAEAPLSPFSMACQYGHGLLTRATDPDRGYLPLTGSASGFVPAEGGAMVVLEAHDEALARGARPRAAVLGHGQTFTGARRFERSAEGLAVAARTALAAAGRTVHEVDAVFADALGTPDADRAEAAALRLLFGDTPVPVTAPKTGYGRAYAGAAALDVALAALSLDHGTLPATPCPDDPLPGIDLVTGRPRALRPRTVLLLARGLSGGNSALVLGRTDPDSQEEP</sequence>
<evidence type="ECO:0000259" key="5">
    <source>
        <dbReference type="PROSITE" id="PS52004"/>
    </source>
</evidence>